<gene>
    <name evidence="1" type="ORF">BDN72DRAFT_871018</name>
</gene>
<reference evidence="1 2" key="1">
    <citation type="journal article" date="2019" name="Nat. Ecol. Evol.">
        <title>Megaphylogeny resolves global patterns of mushroom evolution.</title>
        <authorList>
            <person name="Varga T."/>
            <person name="Krizsan K."/>
            <person name="Foldi C."/>
            <person name="Dima B."/>
            <person name="Sanchez-Garcia M."/>
            <person name="Sanchez-Ramirez S."/>
            <person name="Szollosi G.J."/>
            <person name="Szarkandi J.G."/>
            <person name="Papp V."/>
            <person name="Albert L."/>
            <person name="Andreopoulos W."/>
            <person name="Angelini C."/>
            <person name="Antonin V."/>
            <person name="Barry K.W."/>
            <person name="Bougher N.L."/>
            <person name="Buchanan P."/>
            <person name="Buyck B."/>
            <person name="Bense V."/>
            <person name="Catcheside P."/>
            <person name="Chovatia M."/>
            <person name="Cooper J."/>
            <person name="Damon W."/>
            <person name="Desjardin D."/>
            <person name="Finy P."/>
            <person name="Geml J."/>
            <person name="Haridas S."/>
            <person name="Hughes K."/>
            <person name="Justo A."/>
            <person name="Karasinski D."/>
            <person name="Kautmanova I."/>
            <person name="Kiss B."/>
            <person name="Kocsube S."/>
            <person name="Kotiranta H."/>
            <person name="LaButti K.M."/>
            <person name="Lechner B.E."/>
            <person name="Liimatainen K."/>
            <person name="Lipzen A."/>
            <person name="Lukacs Z."/>
            <person name="Mihaltcheva S."/>
            <person name="Morgado L.N."/>
            <person name="Niskanen T."/>
            <person name="Noordeloos M.E."/>
            <person name="Ohm R.A."/>
            <person name="Ortiz-Santana B."/>
            <person name="Ovrebo C."/>
            <person name="Racz N."/>
            <person name="Riley R."/>
            <person name="Savchenko A."/>
            <person name="Shiryaev A."/>
            <person name="Soop K."/>
            <person name="Spirin V."/>
            <person name="Szebenyi C."/>
            <person name="Tomsovsky M."/>
            <person name="Tulloss R.E."/>
            <person name="Uehling J."/>
            <person name="Grigoriev I.V."/>
            <person name="Vagvolgyi C."/>
            <person name="Papp T."/>
            <person name="Martin F.M."/>
            <person name="Miettinen O."/>
            <person name="Hibbett D.S."/>
            <person name="Nagy L.G."/>
        </authorList>
    </citation>
    <scope>NUCLEOTIDE SEQUENCE [LARGE SCALE GENOMIC DNA]</scope>
    <source>
        <strain evidence="1 2">NL-1719</strain>
    </source>
</reference>
<protein>
    <submittedName>
        <fullName evidence="1">GroES-like protein</fullName>
    </submittedName>
</protein>
<organism evidence="1 2">
    <name type="scientific">Pluteus cervinus</name>
    <dbReference type="NCBI Taxonomy" id="181527"/>
    <lineage>
        <taxon>Eukaryota</taxon>
        <taxon>Fungi</taxon>
        <taxon>Dikarya</taxon>
        <taxon>Basidiomycota</taxon>
        <taxon>Agaricomycotina</taxon>
        <taxon>Agaricomycetes</taxon>
        <taxon>Agaricomycetidae</taxon>
        <taxon>Agaricales</taxon>
        <taxon>Pluteineae</taxon>
        <taxon>Pluteaceae</taxon>
        <taxon>Pluteus</taxon>
    </lineage>
</organism>
<dbReference type="Proteomes" id="UP000308600">
    <property type="component" value="Unassembled WGS sequence"/>
</dbReference>
<proteinExistence type="predicted"/>
<dbReference type="EMBL" id="ML208356">
    <property type="protein sequence ID" value="TFK68251.1"/>
    <property type="molecule type" value="Genomic_DNA"/>
</dbReference>
<sequence length="360" mass="38819">MSTHTAIAITGIGKVEEIQLPTPTPGPGEVLIKIAYGALIPPDAYMVDLGFFIQEYPVVLGFSISGTIAQVGEGIDDLKVGDRIIAYSYLDRKSKATQQYCVQPRTVVGKIPDSLPLEGAGSIPDNLVTAFYTVFNQLGLPSPSFSPTSPPAKADEPILVYGAGSSAAQYAIQLLHAAGYNKVVATASPHNHEAVKALGANAVFDYRSPTLTQDIAKFVGGNGKIKLVVDAISNEVTLKIVSDIVDEEGVVALLLPIKKGNTLSADKKEDLLLEVPTEGNPFAPSVKIIGVRTFFYQQDEYLKENLMPKIIPDLLEKNIVQPNRVRLLDQGSLLERVEEGLDLFRENKVSGEKVVVKIDH</sequence>
<accession>A0ACD3ASG1</accession>
<name>A0ACD3ASG1_9AGAR</name>
<evidence type="ECO:0000313" key="1">
    <source>
        <dbReference type="EMBL" id="TFK68251.1"/>
    </source>
</evidence>
<evidence type="ECO:0000313" key="2">
    <source>
        <dbReference type="Proteomes" id="UP000308600"/>
    </source>
</evidence>
<keyword evidence="2" id="KW-1185">Reference proteome</keyword>